<dbReference type="CDD" id="cd00167">
    <property type="entry name" value="SANT"/>
    <property type="match status" value="1"/>
</dbReference>
<dbReference type="InterPro" id="IPR001005">
    <property type="entry name" value="SANT/Myb"/>
</dbReference>
<dbReference type="Proteomes" id="UP000076727">
    <property type="component" value="Unassembled WGS sequence"/>
</dbReference>
<feature type="region of interest" description="Disordered" evidence="1">
    <location>
        <begin position="609"/>
        <end position="653"/>
    </location>
</feature>
<dbReference type="EMBL" id="KV429035">
    <property type="protein sequence ID" value="KZT73885.1"/>
    <property type="molecule type" value="Genomic_DNA"/>
</dbReference>
<gene>
    <name evidence="2" type="ORF">DAEQUDRAFT_735175</name>
</gene>
<organism evidence="2 3">
    <name type="scientific">Daedalea quercina L-15889</name>
    <dbReference type="NCBI Taxonomy" id="1314783"/>
    <lineage>
        <taxon>Eukaryota</taxon>
        <taxon>Fungi</taxon>
        <taxon>Dikarya</taxon>
        <taxon>Basidiomycota</taxon>
        <taxon>Agaricomycotina</taxon>
        <taxon>Agaricomycetes</taxon>
        <taxon>Polyporales</taxon>
        <taxon>Fomitopsis</taxon>
    </lineage>
</organism>
<keyword evidence="3" id="KW-1185">Reference proteome</keyword>
<accession>A0A165TSN6</accession>
<evidence type="ECO:0000313" key="3">
    <source>
        <dbReference type="Proteomes" id="UP000076727"/>
    </source>
</evidence>
<dbReference type="GO" id="GO:0000500">
    <property type="term" value="C:RNA polymerase I upstream activating factor complex"/>
    <property type="evidence" value="ECO:0007669"/>
    <property type="project" value="InterPro"/>
</dbReference>
<feature type="region of interest" description="Disordered" evidence="1">
    <location>
        <begin position="240"/>
        <end position="265"/>
    </location>
</feature>
<dbReference type="OrthoDB" id="2240312at2759"/>
<dbReference type="AlphaFoldDB" id="A0A165TSN6"/>
<dbReference type="GO" id="GO:0001181">
    <property type="term" value="F:RNA polymerase I general transcription initiation factor activity"/>
    <property type="evidence" value="ECO:0007669"/>
    <property type="project" value="TreeGrafter"/>
</dbReference>
<sequence>MPGARLTSENGVRGSGDTSVDTAYASQFSKHLEHVRAHLSGKDRSGRLAPSFFPPGAYWTSAEKDLFFHALAVHSRLRPDLIAEEIKTKSVVDVCLYIQLLKGSTHTDGPMLRKDFQIATQVSDPFITLEEQKAQSILDAEPGWESRRLEETRQLEVEAREKAVRARKGQAQAETNEHYRQDVKRRKKEFKTWLVERKEEWKVEDTLHALNFATLKAMDRILRDEDEASLHAEDELDLLADRAIPEEPETLSVRDDSPAAEEEQAPNGLAQLAAAANVDEDMIDPVLRSQSQGSQSNVVTGASVATPLTHGHHSQSPTVQAHTLPHHQFHPRTLPFRPTFLSPRSSQPISRASSVASGPQAELRLSSVVRRKLQKRLHMRKKRAEARGGSVVSTAFRLKPGRRRMDKALRGPTAYTKPAALIVQAAPTGGGTPDAAAEAIDEEPVEQNGRSPSAPVQDGRARQTRLSGQTLPYRLLRRLREIGLNADKLQEECVGVLSLKGLARLMRLYNRMHDVDPAISSQISSDVIKVLNAHVLHFTVELIHRAIVLREQERESKKHTKGWRLGKFDRISHVHVEQALSLLGCKSITKKEHFEGLLQRLGLIQDDFDDMSSEQGEGGGDSSSEDEDEANDEREADEGDQDGSDCEDEDGDEFDPLVFPLHRVIIPPIVHLPVAELPPSTSGVPRSLNVSLYMPWPASSASAEPPLEEDLMLEETDTDALVEELLDEEQLDEHDQTMEEAYEECLWAELEAVPPPEAQPRPRKKRKRLADDDGEEDYET</sequence>
<reference evidence="2 3" key="1">
    <citation type="journal article" date="2016" name="Mol. Biol. Evol.">
        <title>Comparative Genomics of Early-Diverging Mushroom-Forming Fungi Provides Insights into the Origins of Lignocellulose Decay Capabilities.</title>
        <authorList>
            <person name="Nagy L.G."/>
            <person name="Riley R."/>
            <person name="Tritt A."/>
            <person name="Adam C."/>
            <person name="Daum C."/>
            <person name="Floudas D."/>
            <person name="Sun H."/>
            <person name="Yadav J.S."/>
            <person name="Pangilinan J."/>
            <person name="Larsson K.H."/>
            <person name="Matsuura K."/>
            <person name="Barry K."/>
            <person name="Labutti K."/>
            <person name="Kuo R."/>
            <person name="Ohm R.A."/>
            <person name="Bhattacharya S.S."/>
            <person name="Shirouzu T."/>
            <person name="Yoshinaga Y."/>
            <person name="Martin F.M."/>
            <person name="Grigoriev I.V."/>
            <person name="Hibbett D.S."/>
        </authorList>
    </citation>
    <scope>NUCLEOTIDE SEQUENCE [LARGE SCALE GENOMIC DNA]</scope>
    <source>
        <strain evidence="2 3">L-15889</strain>
    </source>
</reference>
<proteinExistence type="predicted"/>
<feature type="region of interest" description="Disordered" evidence="1">
    <location>
        <begin position="750"/>
        <end position="780"/>
    </location>
</feature>
<dbReference type="Gene3D" id="1.10.10.60">
    <property type="entry name" value="Homeodomain-like"/>
    <property type="match status" value="1"/>
</dbReference>
<evidence type="ECO:0000313" key="2">
    <source>
        <dbReference type="EMBL" id="KZT73885.1"/>
    </source>
</evidence>
<dbReference type="PANTHER" id="PTHR28079:SF1">
    <property type="entry name" value="RNA POLYMERASE I-SPECIFIC TRANSCRIPTION INITIATION FACTOR RRN5"/>
    <property type="match status" value="1"/>
</dbReference>
<feature type="compositionally biased region" description="Acidic residues" evidence="1">
    <location>
        <begin position="623"/>
        <end position="653"/>
    </location>
</feature>
<dbReference type="InterPro" id="IPR039601">
    <property type="entry name" value="Rrn5"/>
</dbReference>
<feature type="region of interest" description="Disordered" evidence="1">
    <location>
        <begin position="441"/>
        <end position="464"/>
    </location>
</feature>
<dbReference type="PANTHER" id="PTHR28079">
    <property type="entry name" value="RNA POLYMERASE I-SPECIFIC TRANSCRIPTION INITIATION FACTOR RRN5"/>
    <property type="match status" value="1"/>
</dbReference>
<name>A0A165TSN6_9APHY</name>
<protein>
    <submittedName>
        <fullName evidence="2">Uncharacterized protein</fullName>
    </submittedName>
</protein>
<evidence type="ECO:0000256" key="1">
    <source>
        <dbReference type="SAM" id="MobiDB-lite"/>
    </source>
</evidence>
<dbReference type="GO" id="GO:0042790">
    <property type="term" value="P:nucleolar large rRNA transcription by RNA polymerase I"/>
    <property type="evidence" value="ECO:0007669"/>
    <property type="project" value="InterPro"/>
</dbReference>
<dbReference type="GO" id="GO:0006361">
    <property type="term" value="P:transcription initiation at RNA polymerase I promoter"/>
    <property type="evidence" value="ECO:0007669"/>
    <property type="project" value="TreeGrafter"/>
</dbReference>
<dbReference type="GO" id="GO:0000182">
    <property type="term" value="F:rDNA binding"/>
    <property type="evidence" value="ECO:0007669"/>
    <property type="project" value="TreeGrafter"/>
</dbReference>